<comment type="caution">
    <text evidence="2">The sequence shown here is derived from an EMBL/GenBank/DDBJ whole genome shotgun (WGS) entry which is preliminary data.</text>
</comment>
<dbReference type="InterPro" id="IPR009061">
    <property type="entry name" value="DNA-bd_dom_put_sf"/>
</dbReference>
<name>A0A2G5P862_9MYCO</name>
<proteinExistence type="predicted"/>
<sequence length="98" mass="10274">MSKGNAVTVPSELASRIAELVDAAVSAAANSTPAPAVDDDSTYLLRAEQAAERLGVSRSQVYAMVKSGELEGVRVGRWINVPLSSVKRYIAANRISAA</sequence>
<dbReference type="OrthoDB" id="1093249at2"/>
<dbReference type="GO" id="GO:0003677">
    <property type="term" value="F:DNA binding"/>
    <property type="evidence" value="ECO:0007669"/>
    <property type="project" value="UniProtKB-KW"/>
</dbReference>
<gene>
    <name evidence="2" type="ORF">CQY22_013340</name>
</gene>
<accession>A0A2G5P862</accession>
<keyword evidence="3" id="KW-1185">Reference proteome</keyword>
<keyword evidence="2" id="KW-0238">DNA-binding</keyword>
<protein>
    <submittedName>
        <fullName evidence="2">DNA-binding protein</fullName>
    </submittedName>
</protein>
<feature type="domain" description="Helix-turn-helix" evidence="1">
    <location>
        <begin position="44"/>
        <end position="94"/>
    </location>
</feature>
<dbReference type="STRING" id="85968.GCA_900073015_02717"/>
<dbReference type="InterPro" id="IPR010093">
    <property type="entry name" value="SinI_DNA-bd"/>
</dbReference>
<dbReference type="AlphaFoldDB" id="A0A2G5P862"/>
<dbReference type="NCBIfam" id="TIGR01764">
    <property type="entry name" value="excise"/>
    <property type="match status" value="1"/>
</dbReference>
<dbReference type="EMBL" id="PDCN02000017">
    <property type="protein sequence ID" value="PIB74447.1"/>
    <property type="molecule type" value="Genomic_DNA"/>
</dbReference>
<dbReference type="Proteomes" id="UP000230551">
    <property type="component" value="Unassembled WGS sequence"/>
</dbReference>
<evidence type="ECO:0000313" key="2">
    <source>
        <dbReference type="EMBL" id="PIB74447.1"/>
    </source>
</evidence>
<dbReference type="Pfam" id="PF12728">
    <property type="entry name" value="HTH_17"/>
    <property type="match status" value="1"/>
</dbReference>
<evidence type="ECO:0000259" key="1">
    <source>
        <dbReference type="Pfam" id="PF12728"/>
    </source>
</evidence>
<organism evidence="2 3">
    <name type="scientific">Mycolicibacterium brumae</name>
    <dbReference type="NCBI Taxonomy" id="85968"/>
    <lineage>
        <taxon>Bacteria</taxon>
        <taxon>Bacillati</taxon>
        <taxon>Actinomycetota</taxon>
        <taxon>Actinomycetes</taxon>
        <taxon>Mycobacteriales</taxon>
        <taxon>Mycobacteriaceae</taxon>
        <taxon>Mycolicibacterium</taxon>
    </lineage>
</organism>
<dbReference type="InterPro" id="IPR041657">
    <property type="entry name" value="HTH_17"/>
</dbReference>
<dbReference type="SUPFAM" id="SSF46955">
    <property type="entry name" value="Putative DNA-binding domain"/>
    <property type="match status" value="1"/>
</dbReference>
<evidence type="ECO:0000313" key="3">
    <source>
        <dbReference type="Proteomes" id="UP000230551"/>
    </source>
</evidence>
<reference evidence="2 3" key="1">
    <citation type="journal article" date="2017" name="Infect. Genet. Evol.">
        <title>The new phylogeny of the genus Mycobacterium: The old and the news.</title>
        <authorList>
            <person name="Tortoli E."/>
            <person name="Fedrizzi T."/>
            <person name="Meehan C.J."/>
            <person name="Trovato A."/>
            <person name="Grottola A."/>
            <person name="Giacobazzi E."/>
            <person name="Serpini G.F."/>
            <person name="Tagliazucchi S."/>
            <person name="Fabio A."/>
            <person name="Bettua C."/>
            <person name="Bertorelli R."/>
            <person name="Frascaro F."/>
            <person name="De Sanctis V."/>
            <person name="Pecorari M."/>
            <person name="Jousson O."/>
            <person name="Segata N."/>
            <person name="Cirillo D.M."/>
        </authorList>
    </citation>
    <scope>NUCLEOTIDE SEQUENCE [LARGE SCALE GENOMIC DNA]</scope>
    <source>
        <strain evidence="2 3">CIP1034565</strain>
    </source>
</reference>